<protein>
    <submittedName>
        <fullName evidence="1">Uncharacterized protein</fullName>
    </submittedName>
</protein>
<dbReference type="AlphaFoldDB" id="A0A9J6DV14"/>
<dbReference type="VEuPathDB" id="VectorBase:LOC119170486"/>
<gene>
    <name evidence="1" type="ORF">HPB51_014111</name>
</gene>
<dbReference type="Proteomes" id="UP000821866">
    <property type="component" value="Unassembled WGS sequence"/>
</dbReference>
<sequence length="170" mass="18748">MAWTSFLSAAGVIHQRAAVYAKLLMWHGATPSSMWLFTGQDIFQMGICDYRDIRMIQEHAHLLHAMHRSSAMAVSFEHVVVGPPRCGREEEYDDKVECQKSDLESAEEKTQVSGSVPLHFGFEHIGPNSVCPQTSLEMGDPGAKALPPSSQLIQAAKPLRRADFAAPVTE</sequence>
<name>A0A9J6DV14_RHIMP</name>
<dbReference type="EMBL" id="JABSTU010000007">
    <property type="protein sequence ID" value="KAH8025916.1"/>
    <property type="molecule type" value="Genomic_DNA"/>
</dbReference>
<reference evidence="1" key="2">
    <citation type="submission" date="2021-09" db="EMBL/GenBank/DDBJ databases">
        <authorList>
            <person name="Jia N."/>
            <person name="Wang J."/>
            <person name="Shi W."/>
            <person name="Du L."/>
            <person name="Sun Y."/>
            <person name="Zhan W."/>
            <person name="Jiang J."/>
            <person name="Wang Q."/>
            <person name="Zhang B."/>
            <person name="Ji P."/>
            <person name="Sakyi L.B."/>
            <person name="Cui X."/>
            <person name="Yuan T."/>
            <person name="Jiang B."/>
            <person name="Yang W."/>
            <person name="Lam T.T.-Y."/>
            <person name="Chang Q."/>
            <person name="Ding S."/>
            <person name="Wang X."/>
            <person name="Zhu J."/>
            <person name="Ruan X."/>
            <person name="Zhao L."/>
            <person name="Wei J."/>
            <person name="Que T."/>
            <person name="Du C."/>
            <person name="Cheng J."/>
            <person name="Dai P."/>
            <person name="Han X."/>
            <person name="Huang E."/>
            <person name="Gao Y."/>
            <person name="Liu J."/>
            <person name="Shao H."/>
            <person name="Ye R."/>
            <person name="Li L."/>
            <person name="Wei W."/>
            <person name="Wang X."/>
            <person name="Wang C."/>
            <person name="Huo Q."/>
            <person name="Li W."/>
            <person name="Guo W."/>
            <person name="Chen H."/>
            <person name="Chen S."/>
            <person name="Zhou L."/>
            <person name="Zhou L."/>
            <person name="Ni X."/>
            <person name="Tian J."/>
            <person name="Zhou Y."/>
            <person name="Sheng Y."/>
            <person name="Liu T."/>
            <person name="Pan Y."/>
            <person name="Xia L."/>
            <person name="Li J."/>
            <person name="Zhao F."/>
            <person name="Cao W."/>
        </authorList>
    </citation>
    <scope>NUCLEOTIDE SEQUENCE</scope>
    <source>
        <strain evidence="1">Rmic-2018</strain>
        <tissue evidence="1">Larvae</tissue>
    </source>
</reference>
<comment type="caution">
    <text evidence="1">The sequence shown here is derived from an EMBL/GenBank/DDBJ whole genome shotgun (WGS) entry which is preliminary data.</text>
</comment>
<evidence type="ECO:0000313" key="1">
    <source>
        <dbReference type="EMBL" id="KAH8025916.1"/>
    </source>
</evidence>
<organism evidence="1 2">
    <name type="scientific">Rhipicephalus microplus</name>
    <name type="common">Cattle tick</name>
    <name type="synonym">Boophilus microplus</name>
    <dbReference type="NCBI Taxonomy" id="6941"/>
    <lineage>
        <taxon>Eukaryota</taxon>
        <taxon>Metazoa</taxon>
        <taxon>Ecdysozoa</taxon>
        <taxon>Arthropoda</taxon>
        <taxon>Chelicerata</taxon>
        <taxon>Arachnida</taxon>
        <taxon>Acari</taxon>
        <taxon>Parasitiformes</taxon>
        <taxon>Ixodida</taxon>
        <taxon>Ixodoidea</taxon>
        <taxon>Ixodidae</taxon>
        <taxon>Rhipicephalinae</taxon>
        <taxon>Rhipicephalus</taxon>
        <taxon>Boophilus</taxon>
    </lineage>
</organism>
<reference evidence="1" key="1">
    <citation type="journal article" date="2020" name="Cell">
        <title>Large-Scale Comparative Analyses of Tick Genomes Elucidate Their Genetic Diversity and Vector Capacities.</title>
        <authorList>
            <consortium name="Tick Genome and Microbiome Consortium (TIGMIC)"/>
            <person name="Jia N."/>
            <person name="Wang J."/>
            <person name="Shi W."/>
            <person name="Du L."/>
            <person name="Sun Y."/>
            <person name="Zhan W."/>
            <person name="Jiang J.F."/>
            <person name="Wang Q."/>
            <person name="Zhang B."/>
            <person name="Ji P."/>
            <person name="Bell-Sakyi L."/>
            <person name="Cui X.M."/>
            <person name="Yuan T.T."/>
            <person name="Jiang B.G."/>
            <person name="Yang W.F."/>
            <person name="Lam T.T."/>
            <person name="Chang Q.C."/>
            <person name="Ding S.J."/>
            <person name="Wang X.J."/>
            <person name="Zhu J.G."/>
            <person name="Ruan X.D."/>
            <person name="Zhao L."/>
            <person name="Wei J.T."/>
            <person name="Ye R.Z."/>
            <person name="Que T.C."/>
            <person name="Du C.H."/>
            <person name="Zhou Y.H."/>
            <person name="Cheng J.X."/>
            <person name="Dai P.F."/>
            <person name="Guo W.B."/>
            <person name="Han X.H."/>
            <person name="Huang E.J."/>
            <person name="Li L.F."/>
            <person name="Wei W."/>
            <person name="Gao Y.C."/>
            <person name="Liu J.Z."/>
            <person name="Shao H.Z."/>
            <person name="Wang X."/>
            <person name="Wang C.C."/>
            <person name="Yang T.C."/>
            <person name="Huo Q.B."/>
            <person name="Li W."/>
            <person name="Chen H.Y."/>
            <person name="Chen S.E."/>
            <person name="Zhou L.G."/>
            <person name="Ni X.B."/>
            <person name="Tian J.H."/>
            <person name="Sheng Y."/>
            <person name="Liu T."/>
            <person name="Pan Y.S."/>
            <person name="Xia L.Y."/>
            <person name="Li J."/>
            <person name="Zhao F."/>
            <person name="Cao W.C."/>
        </authorList>
    </citation>
    <scope>NUCLEOTIDE SEQUENCE</scope>
    <source>
        <strain evidence="1">Rmic-2018</strain>
    </source>
</reference>
<keyword evidence="2" id="KW-1185">Reference proteome</keyword>
<accession>A0A9J6DV14</accession>
<evidence type="ECO:0000313" key="2">
    <source>
        <dbReference type="Proteomes" id="UP000821866"/>
    </source>
</evidence>
<proteinExistence type="predicted"/>